<dbReference type="EMBL" id="LR699554">
    <property type="protein sequence ID" value="VVD31554.1"/>
    <property type="molecule type" value="Genomic_DNA"/>
</dbReference>
<evidence type="ECO:0000313" key="2">
    <source>
        <dbReference type="Proteomes" id="UP000325811"/>
    </source>
</evidence>
<gene>
    <name evidence="1" type="ORF">PDMSB3_0251</name>
</gene>
<protein>
    <submittedName>
        <fullName evidence="1">Uncharacterized protein</fullName>
    </submittedName>
</protein>
<accession>A0A5Q4Z2X3</accession>
<sequence>MFHDATECLDGNCFPCVTLTSAAQLVDSGEHPERRAWISRLDCSIGLFQDIRDLLGTGRLLITATKKMTVNADSRKRRTECIEAPKNYRRRAE</sequence>
<keyword evidence="2" id="KW-1185">Reference proteome</keyword>
<dbReference type="AlphaFoldDB" id="A0A5Q4Z2X3"/>
<dbReference type="KEGG" id="pdio:PDMSB3_0251.1"/>
<organism evidence="1 2">
    <name type="scientific">Paraburkholderia dioscoreae</name>
    <dbReference type="NCBI Taxonomy" id="2604047"/>
    <lineage>
        <taxon>Bacteria</taxon>
        <taxon>Pseudomonadati</taxon>
        <taxon>Pseudomonadota</taxon>
        <taxon>Betaproteobacteria</taxon>
        <taxon>Burkholderiales</taxon>
        <taxon>Burkholderiaceae</taxon>
        <taxon>Paraburkholderia</taxon>
    </lineage>
</organism>
<reference evidence="1 2" key="1">
    <citation type="submission" date="2019-08" db="EMBL/GenBank/DDBJ databases">
        <authorList>
            <person name="Herpell B J."/>
        </authorList>
    </citation>
    <scope>NUCLEOTIDE SEQUENCE [LARGE SCALE GENOMIC DNA]</scope>
    <source>
        <strain evidence="2">Msb3</strain>
    </source>
</reference>
<dbReference type="Proteomes" id="UP000325811">
    <property type="component" value="Chromosome II"/>
</dbReference>
<evidence type="ECO:0000313" key="1">
    <source>
        <dbReference type="EMBL" id="VVD31554.1"/>
    </source>
</evidence>
<dbReference type="RefSeq" id="WP_157187739.1">
    <property type="nucleotide sequence ID" value="NZ_LR699554.1"/>
</dbReference>
<proteinExistence type="predicted"/>
<name>A0A5Q4Z2X3_9BURK</name>